<evidence type="ECO:0000313" key="3">
    <source>
        <dbReference type="EMBL" id="KAK7500580.1"/>
    </source>
</evidence>
<sequence>MEHLLLTLTGILGCIVRCDGTNYSTMTRKGILDSLLLNRNYDPRIPPDFDRDVPTNVTLQLHIVSFHSVNERSMDFTMTFYLRRTWMDDRLAFPSYTRSEPLELDTRFVDKFWVPDIFFRNEKSAAVHNITVPNRLFHLYRNGTVMYSS</sequence>
<dbReference type="InterPro" id="IPR036734">
    <property type="entry name" value="Neur_chan_lig-bd_sf"/>
</dbReference>
<proteinExistence type="predicted"/>
<feature type="chain" id="PRO_5044802679" description="Neurotransmitter-gated ion-channel ligand-binding domain-containing protein" evidence="1">
    <location>
        <begin position="21"/>
        <end position="149"/>
    </location>
</feature>
<evidence type="ECO:0000313" key="4">
    <source>
        <dbReference type="Proteomes" id="UP001519460"/>
    </source>
</evidence>
<dbReference type="EMBL" id="JACVVK020000036">
    <property type="protein sequence ID" value="KAK7500580.1"/>
    <property type="molecule type" value="Genomic_DNA"/>
</dbReference>
<dbReference type="SUPFAM" id="SSF63712">
    <property type="entry name" value="Nicotinic receptor ligand binding domain-like"/>
    <property type="match status" value="1"/>
</dbReference>
<evidence type="ECO:0000256" key="1">
    <source>
        <dbReference type="SAM" id="SignalP"/>
    </source>
</evidence>
<dbReference type="AlphaFoldDB" id="A0ABD0LMQ3"/>
<feature type="signal peptide" evidence="1">
    <location>
        <begin position="1"/>
        <end position="20"/>
    </location>
</feature>
<reference evidence="3 4" key="1">
    <citation type="journal article" date="2023" name="Sci. Data">
        <title>Genome assembly of the Korean intertidal mud-creeper Batillaria attramentaria.</title>
        <authorList>
            <person name="Patra A.K."/>
            <person name="Ho P.T."/>
            <person name="Jun S."/>
            <person name="Lee S.J."/>
            <person name="Kim Y."/>
            <person name="Won Y.J."/>
        </authorList>
    </citation>
    <scope>NUCLEOTIDE SEQUENCE [LARGE SCALE GENOMIC DNA]</scope>
    <source>
        <strain evidence="3">Wonlab-2016</strain>
    </source>
</reference>
<dbReference type="Proteomes" id="UP001519460">
    <property type="component" value="Unassembled WGS sequence"/>
</dbReference>
<comment type="caution">
    <text evidence="3">The sequence shown here is derived from an EMBL/GenBank/DDBJ whole genome shotgun (WGS) entry which is preliminary data.</text>
</comment>
<protein>
    <recommendedName>
        <fullName evidence="2">Neurotransmitter-gated ion-channel ligand-binding domain-containing protein</fullName>
    </recommendedName>
</protein>
<dbReference type="Gene3D" id="2.70.170.10">
    <property type="entry name" value="Neurotransmitter-gated ion-channel ligand-binding domain"/>
    <property type="match status" value="1"/>
</dbReference>
<keyword evidence="1" id="KW-0732">Signal</keyword>
<evidence type="ECO:0000259" key="2">
    <source>
        <dbReference type="Pfam" id="PF02931"/>
    </source>
</evidence>
<gene>
    <name evidence="3" type="ORF">BaRGS_00008155</name>
</gene>
<feature type="non-terminal residue" evidence="3">
    <location>
        <position position="149"/>
    </location>
</feature>
<dbReference type="InterPro" id="IPR006202">
    <property type="entry name" value="Neur_chan_lig-bd"/>
</dbReference>
<organism evidence="3 4">
    <name type="scientific">Batillaria attramentaria</name>
    <dbReference type="NCBI Taxonomy" id="370345"/>
    <lineage>
        <taxon>Eukaryota</taxon>
        <taxon>Metazoa</taxon>
        <taxon>Spiralia</taxon>
        <taxon>Lophotrochozoa</taxon>
        <taxon>Mollusca</taxon>
        <taxon>Gastropoda</taxon>
        <taxon>Caenogastropoda</taxon>
        <taxon>Sorbeoconcha</taxon>
        <taxon>Cerithioidea</taxon>
        <taxon>Batillariidae</taxon>
        <taxon>Batillaria</taxon>
    </lineage>
</organism>
<accession>A0ABD0LMQ3</accession>
<dbReference type="PANTHER" id="PTHR18945">
    <property type="entry name" value="NEUROTRANSMITTER GATED ION CHANNEL"/>
    <property type="match status" value="1"/>
</dbReference>
<feature type="domain" description="Neurotransmitter-gated ion-channel ligand-binding" evidence="2">
    <location>
        <begin position="32"/>
        <end position="148"/>
    </location>
</feature>
<dbReference type="InterPro" id="IPR006201">
    <property type="entry name" value="Neur_channel"/>
</dbReference>
<dbReference type="Pfam" id="PF02931">
    <property type="entry name" value="Neur_chan_LBD"/>
    <property type="match status" value="1"/>
</dbReference>
<name>A0ABD0LMQ3_9CAEN</name>
<keyword evidence="4" id="KW-1185">Reference proteome</keyword>